<reference evidence="3 4" key="1">
    <citation type="submission" date="2024-04" db="EMBL/GenBank/DDBJ databases">
        <title>Genome assembly C_amara_ONT_v2.</title>
        <authorList>
            <person name="Yant L."/>
            <person name="Moore C."/>
            <person name="Slenker M."/>
        </authorList>
    </citation>
    <scope>NUCLEOTIDE SEQUENCE [LARGE SCALE GENOMIC DNA]</scope>
    <source>
        <tissue evidence="3">Leaf</tissue>
    </source>
</reference>
<dbReference type="Pfam" id="PF09331">
    <property type="entry name" value="DUF1985"/>
    <property type="match status" value="1"/>
</dbReference>
<keyword evidence="1" id="KW-0732">Signal</keyword>
<organism evidence="3 4">
    <name type="scientific">Cardamine amara subsp. amara</name>
    <dbReference type="NCBI Taxonomy" id="228776"/>
    <lineage>
        <taxon>Eukaryota</taxon>
        <taxon>Viridiplantae</taxon>
        <taxon>Streptophyta</taxon>
        <taxon>Embryophyta</taxon>
        <taxon>Tracheophyta</taxon>
        <taxon>Spermatophyta</taxon>
        <taxon>Magnoliopsida</taxon>
        <taxon>eudicotyledons</taxon>
        <taxon>Gunneridae</taxon>
        <taxon>Pentapetalae</taxon>
        <taxon>rosids</taxon>
        <taxon>malvids</taxon>
        <taxon>Brassicales</taxon>
        <taxon>Brassicaceae</taxon>
        <taxon>Cardamineae</taxon>
        <taxon>Cardamine</taxon>
    </lineage>
</organism>
<feature type="signal peptide" evidence="1">
    <location>
        <begin position="1"/>
        <end position="22"/>
    </location>
</feature>
<dbReference type="PANTHER" id="PTHR48449:SF1">
    <property type="entry name" value="DUF1985 DOMAIN-CONTAINING PROTEIN"/>
    <property type="match status" value="1"/>
</dbReference>
<evidence type="ECO:0000313" key="4">
    <source>
        <dbReference type="Proteomes" id="UP001558713"/>
    </source>
</evidence>
<name>A0ABD1C892_CARAN</name>
<feature type="domain" description="DUF1985" evidence="2">
    <location>
        <begin position="106"/>
        <end position="203"/>
    </location>
</feature>
<evidence type="ECO:0000259" key="2">
    <source>
        <dbReference type="Pfam" id="PF09331"/>
    </source>
</evidence>
<comment type="caution">
    <text evidence="3">The sequence shown here is derived from an EMBL/GenBank/DDBJ whole genome shotgun (WGS) entry which is preliminary data.</text>
</comment>
<evidence type="ECO:0000256" key="1">
    <source>
        <dbReference type="SAM" id="SignalP"/>
    </source>
</evidence>
<dbReference type="Proteomes" id="UP001558713">
    <property type="component" value="Unassembled WGS sequence"/>
</dbReference>
<feature type="chain" id="PRO_5044867934" description="DUF1985 domain-containing protein" evidence="1">
    <location>
        <begin position="23"/>
        <end position="204"/>
    </location>
</feature>
<dbReference type="PANTHER" id="PTHR48449">
    <property type="entry name" value="DUF1985 DOMAIN-CONTAINING PROTEIN"/>
    <property type="match status" value="1"/>
</dbReference>
<protein>
    <recommendedName>
        <fullName evidence="2">DUF1985 domain-containing protein</fullName>
    </recommendedName>
</protein>
<dbReference type="InterPro" id="IPR015410">
    <property type="entry name" value="DUF1985"/>
</dbReference>
<sequence length="204" mass="23547">MTVFAFCNLRFLVLFSCHYCNFHLICQGLASSSALCQYPPQLLGERKSSIHTHNMNHYSAMANLAKVRKELGAYVWSRLKEPSIGVFAKFADLDYTWTAKRVHYLLVNQLLVDDPHEIWSLIDDRPIRFSLHEFRAFTGLICDTIPSDVCSLSRKEFWWEMEISIAIGLTFEELECVMARSHLWSLDKRVMVAQLCLLSVAVHT</sequence>
<dbReference type="EMBL" id="JBANAX010000022">
    <property type="protein sequence ID" value="KAL1225675.1"/>
    <property type="molecule type" value="Genomic_DNA"/>
</dbReference>
<evidence type="ECO:0000313" key="3">
    <source>
        <dbReference type="EMBL" id="KAL1225675.1"/>
    </source>
</evidence>
<dbReference type="AlphaFoldDB" id="A0ABD1C892"/>
<proteinExistence type="predicted"/>
<accession>A0ABD1C892</accession>
<gene>
    <name evidence="3" type="ORF">V5N11_025773</name>
</gene>
<keyword evidence="4" id="KW-1185">Reference proteome</keyword>